<evidence type="ECO:0000256" key="1">
    <source>
        <dbReference type="ARBA" id="ARBA00023125"/>
    </source>
</evidence>
<evidence type="ECO:0000259" key="3">
    <source>
        <dbReference type="PROSITE" id="PS50977"/>
    </source>
</evidence>
<sequence>MSAEVERPARMEDRRVRRTRAQLRTAFTSLMAEKPINQITVRELADRADVNRGTFYTHYRDIYDMLEQVEQELLDELTAVLDRYSAQELRRGIRPVLEEVFCFVRENAALCTALLESRSEQPFFQRVSDLLWERCMGEWRGIYPRLGEGAQGSYAMQFLVAGTVGLVRSWTARGFAEDPGTMAALAERLILSGIR</sequence>
<reference evidence="4" key="1">
    <citation type="journal article" date="2021" name="PeerJ">
        <title>Extensive microbial diversity within the chicken gut microbiome revealed by metagenomics and culture.</title>
        <authorList>
            <person name="Gilroy R."/>
            <person name="Ravi A."/>
            <person name="Getino M."/>
            <person name="Pursley I."/>
            <person name="Horton D.L."/>
            <person name="Alikhan N.F."/>
            <person name="Baker D."/>
            <person name="Gharbi K."/>
            <person name="Hall N."/>
            <person name="Watson M."/>
            <person name="Adriaenssens E.M."/>
            <person name="Foster-Nyarko E."/>
            <person name="Jarju S."/>
            <person name="Secka A."/>
            <person name="Antonio M."/>
            <person name="Oren A."/>
            <person name="Chaudhuri R.R."/>
            <person name="La Ragione R."/>
            <person name="Hildebrand F."/>
            <person name="Pallen M.J."/>
        </authorList>
    </citation>
    <scope>NUCLEOTIDE SEQUENCE</scope>
    <source>
        <strain evidence="4">CHK189-11263</strain>
    </source>
</reference>
<dbReference type="InterPro" id="IPR001647">
    <property type="entry name" value="HTH_TetR"/>
</dbReference>
<gene>
    <name evidence="4" type="ORF">H9714_06315</name>
</gene>
<dbReference type="Pfam" id="PF00440">
    <property type="entry name" value="TetR_N"/>
    <property type="match status" value="1"/>
</dbReference>
<evidence type="ECO:0000313" key="4">
    <source>
        <dbReference type="EMBL" id="HJB57148.1"/>
    </source>
</evidence>
<comment type="caution">
    <text evidence="4">The sequence shown here is derived from an EMBL/GenBank/DDBJ whole genome shotgun (WGS) entry which is preliminary data.</text>
</comment>
<dbReference type="EMBL" id="DWYC01000053">
    <property type="protein sequence ID" value="HJB57148.1"/>
    <property type="molecule type" value="Genomic_DNA"/>
</dbReference>
<feature type="DNA-binding region" description="H-T-H motif" evidence="2">
    <location>
        <begin position="40"/>
        <end position="59"/>
    </location>
</feature>
<dbReference type="Pfam" id="PF14278">
    <property type="entry name" value="TetR_C_8"/>
    <property type="match status" value="1"/>
</dbReference>
<proteinExistence type="predicted"/>
<dbReference type="InterPro" id="IPR050624">
    <property type="entry name" value="HTH-type_Tx_Regulator"/>
</dbReference>
<evidence type="ECO:0000313" key="5">
    <source>
        <dbReference type="Proteomes" id="UP000824208"/>
    </source>
</evidence>
<dbReference type="PANTHER" id="PTHR43479:SF7">
    <property type="entry name" value="TETR-FAMILY TRANSCRIPTIONAL REGULATOR"/>
    <property type="match status" value="1"/>
</dbReference>
<dbReference type="PANTHER" id="PTHR43479">
    <property type="entry name" value="ACREF/ENVCD OPERON REPRESSOR-RELATED"/>
    <property type="match status" value="1"/>
</dbReference>
<protein>
    <submittedName>
        <fullName evidence="4">TetR/AcrR family transcriptional regulator</fullName>
    </submittedName>
</protein>
<dbReference type="Proteomes" id="UP000824208">
    <property type="component" value="Unassembled WGS sequence"/>
</dbReference>
<dbReference type="Gene3D" id="1.10.357.10">
    <property type="entry name" value="Tetracycline Repressor, domain 2"/>
    <property type="match status" value="1"/>
</dbReference>
<dbReference type="AlphaFoldDB" id="A0A9D2S4Y9"/>
<name>A0A9D2S4Y9_9FIRM</name>
<keyword evidence="1 2" id="KW-0238">DNA-binding</keyword>
<dbReference type="GO" id="GO:0003677">
    <property type="term" value="F:DNA binding"/>
    <property type="evidence" value="ECO:0007669"/>
    <property type="project" value="UniProtKB-UniRule"/>
</dbReference>
<dbReference type="InterPro" id="IPR009057">
    <property type="entry name" value="Homeodomain-like_sf"/>
</dbReference>
<evidence type="ECO:0000256" key="2">
    <source>
        <dbReference type="PROSITE-ProRule" id="PRU00335"/>
    </source>
</evidence>
<accession>A0A9D2S4Y9</accession>
<organism evidence="4 5">
    <name type="scientific">Candidatus Flavonifractor intestinipullorum</name>
    <dbReference type="NCBI Taxonomy" id="2838587"/>
    <lineage>
        <taxon>Bacteria</taxon>
        <taxon>Bacillati</taxon>
        <taxon>Bacillota</taxon>
        <taxon>Clostridia</taxon>
        <taxon>Eubacteriales</taxon>
        <taxon>Oscillospiraceae</taxon>
        <taxon>Flavonifractor</taxon>
    </lineage>
</organism>
<dbReference type="InterPro" id="IPR039532">
    <property type="entry name" value="TetR_C_Firmicutes"/>
</dbReference>
<feature type="domain" description="HTH tetR-type" evidence="3">
    <location>
        <begin position="17"/>
        <end position="77"/>
    </location>
</feature>
<dbReference type="PROSITE" id="PS50977">
    <property type="entry name" value="HTH_TETR_2"/>
    <property type="match status" value="1"/>
</dbReference>
<reference evidence="4" key="2">
    <citation type="submission" date="2021-04" db="EMBL/GenBank/DDBJ databases">
        <authorList>
            <person name="Gilroy R."/>
        </authorList>
    </citation>
    <scope>NUCLEOTIDE SEQUENCE</scope>
    <source>
        <strain evidence="4">CHK189-11263</strain>
    </source>
</reference>
<dbReference type="SUPFAM" id="SSF46689">
    <property type="entry name" value="Homeodomain-like"/>
    <property type="match status" value="1"/>
</dbReference>